<dbReference type="PANTHER" id="PTHR43615">
    <property type="entry name" value="PHOSPHOENOLPYRUVATE SYNTHASE-RELATED"/>
    <property type="match status" value="1"/>
</dbReference>
<feature type="transmembrane region" description="Helical" evidence="2">
    <location>
        <begin position="6"/>
        <end position="24"/>
    </location>
</feature>
<evidence type="ECO:0000259" key="4">
    <source>
        <dbReference type="Pfam" id="PF01326"/>
    </source>
</evidence>
<keyword evidence="2" id="KW-1133">Transmembrane helix</keyword>
<proteinExistence type="inferred from homology"/>
<dbReference type="OrthoDB" id="6123450at2759"/>
<dbReference type="SUPFAM" id="SSF56059">
    <property type="entry name" value="Glutathione synthetase ATP-binding domain-like"/>
    <property type="match status" value="1"/>
</dbReference>
<protein>
    <recommendedName>
        <fullName evidence="7">Phosphoenolpyruvate synthase</fullName>
    </recommendedName>
</protein>
<evidence type="ECO:0000256" key="2">
    <source>
        <dbReference type="SAM" id="Phobius"/>
    </source>
</evidence>
<dbReference type="Proteomes" id="UP000279307">
    <property type="component" value="Chromosome 6"/>
</dbReference>
<dbReference type="GO" id="GO:0005524">
    <property type="term" value="F:ATP binding"/>
    <property type="evidence" value="ECO:0007669"/>
    <property type="project" value="InterPro"/>
</dbReference>
<dbReference type="PANTHER" id="PTHR43615:SF1">
    <property type="entry name" value="PPDK_N DOMAIN-CONTAINING PROTEIN"/>
    <property type="match status" value="1"/>
</dbReference>
<dbReference type="InterPro" id="IPR008279">
    <property type="entry name" value="PEP-util_enz_mobile_dom"/>
</dbReference>
<dbReference type="Gene3D" id="3.50.30.10">
    <property type="entry name" value="Phosphohistidine domain"/>
    <property type="match status" value="1"/>
</dbReference>
<evidence type="ECO:0000313" key="5">
    <source>
        <dbReference type="EMBL" id="RLU21133.1"/>
    </source>
</evidence>
<name>A0A3L8DLP2_OOCBI</name>
<dbReference type="InterPro" id="IPR013815">
    <property type="entry name" value="ATP_grasp_subdomain_1"/>
</dbReference>
<sequence length="1321" mass="148371">MEYVVCATQIAISIILPIWIICLFNKYIRDQLSYYLGLDIQFILKRRWALWCISKEKKTNKVKDRNDEIISKIKTILKPCADNPKIIIDENSCDSVFFYGADQKGNSLLVKMNHRGYHMAELELQLTLSNGRIYVLPDYPNTITIETTGQKWSASGLKIEVLEPRQRWRIVYNGLLRNQCRGDVSNDDNVEHIRLNFIFMGNSRTLEWPSDWSPHLHADALAHEPWRNPDWMHKIKLINYNGFDQWGSIMGQITFKDSNSNALYLRGLCQRRWGKHEFSQFHRTVSFLGVTTYGAMYYIGVSKTKNSFSYMQYGHIKDNRGKVSTIDWTDLKLNDFEEGDTVLMNYKIAFKAAGKQYNALINYTVGDATVCYNGQPWCWTNTTRNLRVELNDSRGVGLMIMCCPYTWSKQAKFPVPRIQYLTRPDTFAQKDKYTLLFDDKQCQNESVVGGKGYSLAVLTSVADDDDFIVPQGFCVTRLALERQLRHYKQLEELIADIVDISCCKKKEDLKTYCQKAVDIIQETPVEGEIRKAILEDLDKLESINKNSIRVLYAVRSSAVGEDSEDTSAAGQNSTFLGVSDADDVIKSVAKCWASLFSYQSVQYRRQNGLPIKASMGVCIQRMVDADAAGVMFTRHPMTGDPSSILITSNYGLGETVVSGTVEPDTLTVHRKWDNTLTMGTSVLGNKGQKVSMSGDGVVTSNTSEQETSRISISDETALRLAKIGLCLESIFGSARDVEWAVVGDAIFLLQARPITTINAWTDFELMHELDSGVPCDVDLMSFANVEEVLPQPVTPLTISTIINILNLSMGSKFDVHDNHYLVTVGMRCAINYSDSTLRDADTEVTMANRMIDIAICGRVVTTPEVHEMAIKKFGTVSKWRRVYLLFDTLRTAWKNDMVIKAVTDLFKEYTLNADEFDTPRNLYNAINQKYKEIFQIGRYHNLTSLVSVTYQMTAMSLLTKGSDEFTSDHHADIAVLLSSCTNVISTEVPIALGKIAACIRKSGKAEEFSKVKPAEAADWLKLNCPAAAEKLQTFFEVHGHRCIQELDFYAEPWGLKPDSIISTIQALAVSLQETYVSKPLNVETTIASLRTPISPSTKWLLRKLIPRCRKAVTYREKTKSIITHTIHILRLAYKRLGSLMVADGYIPDENLIFFLTHYEIGQILNNHNPLLIRKALRRKKIHQQVATHEYAEFNMGMPVPIQKTLDVQANEGSTKVEGTSVCGGSVLGRACVITNLADANCIQHGDILITHCTDIGWSPYFPLLGGIVTELGGIISHGAVVAREYGLPCIVNAKAATQAFQTGDTVLLAADVGVLQLIEKA</sequence>
<dbReference type="Gene3D" id="3.30.1490.20">
    <property type="entry name" value="ATP-grasp fold, A domain"/>
    <property type="match status" value="1"/>
</dbReference>
<dbReference type="Pfam" id="PF01326">
    <property type="entry name" value="PPDK_N"/>
    <property type="match status" value="1"/>
</dbReference>
<evidence type="ECO:0000313" key="6">
    <source>
        <dbReference type="Proteomes" id="UP000279307"/>
    </source>
</evidence>
<dbReference type="SUPFAM" id="SSF52009">
    <property type="entry name" value="Phosphohistidine domain"/>
    <property type="match status" value="1"/>
</dbReference>
<reference evidence="5 6" key="1">
    <citation type="journal article" date="2018" name="Genome Res.">
        <title>The genomic architecture and molecular evolution of ant odorant receptors.</title>
        <authorList>
            <person name="McKenzie S.K."/>
            <person name="Kronauer D.J.C."/>
        </authorList>
    </citation>
    <scope>NUCLEOTIDE SEQUENCE [LARGE SCALE GENOMIC DNA]</scope>
    <source>
        <strain evidence="5">Clonal line C1</strain>
    </source>
</reference>
<feature type="transmembrane region" description="Helical" evidence="2">
    <location>
        <begin position="281"/>
        <end position="300"/>
    </location>
</feature>
<evidence type="ECO:0008006" key="7">
    <source>
        <dbReference type="Google" id="ProtNLM"/>
    </source>
</evidence>
<dbReference type="Pfam" id="PF00391">
    <property type="entry name" value="PEP-utilizers"/>
    <property type="match status" value="1"/>
</dbReference>
<dbReference type="InterPro" id="IPR051549">
    <property type="entry name" value="PEP_Utilizing_Enz"/>
</dbReference>
<keyword evidence="2" id="KW-0812">Transmembrane</keyword>
<dbReference type="EMBL" id="QOIP01000006">
    <property type="protein sequence ID" value="RLU21133.1"/>
    <property type="molecule type" value="Genomic_DNA"/>
</dbReference>
<dbReference type="InterPro" id="IPR002192">
    <property type="entry name" value="PPDK_AMP/ATP-bd"/>
</dbReference>
<dbReference type="GO" id="GO:0016301">
    <property type="term" value="F:kinase activity"/>
    <property type="evidence" value="ECO:0007669"/>
    <property type="project" value="InterPro"/>
</dbReference>
<dbReference type="Gene3D" id="3.30.470.20">
    <property type="entry name" value="ATP-grasp fold, B domain"/>
    <property type="match status" value="1"/>
</dbReference>
<comment type="similarity">
    <text evidence="1">Belongs to the PEP-utilizing enzyme family.</text>
</comment>
<feature type="domain" description="PEP-utilising enzyme mobile" evidence="3">
    <location>
        <begin position="1242"/>
        <end position="1311"/>
    </location>
</feature>
<comment type="caution">
    <text evidence="5">The sequence shown here is derived from an EMBL/GenBank/DDBJ whole genome shotgun (WGS) entry which is preliminary data.</text>
</comment>
<organism evidence="5 6">
    <name type="scientific">Ooceraea biroi</name>
    <name type="common">Clonal raider ant</name>
    <name type="synonym">Cerapachys biroi</name>
    <dbReference type="NCBI Taxonomy" id="2015173"/>
    <lineage>
        <taxon>Eukaryota</taxon>
        <taxon>Metazoa</taxon>
        <taxon>Ecdysozoa</taxon>
        <taxon>Arthropoda</taxon>
        <taxon>Hexapoda</taxon>
        <taxon>Insecta</taxon>
        <taxon>Pterygota</taxon>
        <taxon>Neoptera</taxon>
        <taxon>Endopterygota</taxon>
        <taxon>Hymenoptera</taxon>
        <taxon>Apocrita</taxon>
        <taxon>Aculeata</taxon>
        <taxon>Formicoidea</taxon>
        <taxon>Formicidae</taxon>
        <taxon>Dorylinae</taxon>
        <taxon>Ooceraea</taxon>
    </lineage>
</organism>
<evidence type="ECO:0000256" key="1">
    <source>
        <dbReference type="ARBA" id="ARBA00007837"/>
    </source>
</evidence>
<feature type="domain" description="Pyruvate phosphate dikinase AMP/ATP-binding" evidence="4">
    <location>
        <begin position="446"/>
        <end position="759"/>
    </location>
</feature>
<accession>A0A3L8DLP2</accession>
<evidence type="ECO:0000259" key="3">
    <source>
        <dbReference type="Pfam" id="PF00391"/>
    </source>
</evidence>
<gene>
    <name evidence="5" type="ORF">DMN91_005506</name>
</gene>
<keyword evidence="2" id="KW-0472">Membrane</keyword>
<dbReference type="InterPro" id="IPR036637">
    <property type="entry name" value="Phosphohistidine_dom_sf"/>
</dbReference>